<comment type="caution">
    <text evidence="2">The sequence shown here is derived from an EMBL/GenBank/DDBJ whole genome shotgun (WGS) entry which is preliminary data.</text>
</comment>
<keyword evidence="3" id="KW-1185">Reference proteome</keyword>
<accession>A0AAV9PNG3</accession>
<reference evidence="2 3" key="1">
    <citation type="submission" date="2023-08" db="EMBL/GenBank/DDBJ databases">
        <title>Black Yeasts Isolated from many extreme environments.</title>
        <authorList>
            <person name="Coleine C."/>
            <person name="Stajich J.E."/>
            <person name="Selbmann L."/>
        </authorList>
    </citation>
    <scope>NUCLEOTIDE SEQUENCE [LARGE SCALE GENOMIC DNA]</scope>
    <source>
        <strain evidence="2 3">CCFEE 5935</strain>
    </source>
</reference>
<dbReference type="Proteomes" id="UP001337655">
    <property type="component" value="Unassembled WGS sequence"/>
</dbReference>
<sequence length="270" mass="29515">MDCPRCTIRLTRPAKRLRVTLPARRAFHASPAHSRLGAQTYAQEWQTGSYHFNKAHTKTLPVAAKRTDELLTNWMTQQKRRAGQTDSVVSQQLLRNQIAAQRRKTDTVLVSNSTAKDFGDRVEVTAFIYNGVEAAEQEEERKRQARKGVKAEGGEGGGNKRGPVRRRRGPVRPGDGNAPGAGMGGGAGPGPGPGVRRASAAKAGGIWDQGPWEVAIGLAGREGHPEQEDLRVALGRPSVLLSLRGLQEHHRARKAVFRTSGKTQPQRYEE</sequence>
<evidence type="ECO:0008006" key="4">
    <source>
        <dbReference type="Google" id="ProtNLM"/>
    </source>
</evidence>
<dbReference type="RefSeq" id="XP_064662995.1">
    <property type="nucleotide sequence ID" value="XM_064798668.1"/>
</dbReference>
<evidence type="ECO:0000256" key="1">
    <source>
        <dbReference type="SAM" id="MobiDB-lite"/>
    </source>
</evidence>
<feature type="compositionally biased region" description="Gly residues" evidence="1">
    <location>
        <begin position="177"/>
        <end position="189"/>
    </location>
</feature>
<dbReference type="AlphaFoldDB" id="A0AAV9PNG3"/>
<dbReference type="EMBL" id="JAVRRT010000002">
    <property type="protein sequence ID" value="KAK5174326.1"/>
    <property type="molecule type" value="Genomic_DNA"/>
</dbReference>
<proteinExistence type="predicted"/>
<protein>
    <recommendedName>
        <fullName evidence="4">Helicase-associated domain-containing protein</fullName>
    </recommendedName>
</protein>
<feature type="region of interest" description="Disordered" evidence="1">
    <location>
        <begin position="135"/>
        <end position="206"/>
    </location>
</feature>
<dbReference type="GeneID" id="89922754"/>
<organism evidence="2 3">
    <name type="scientific">Saxophila tyrrhenica</name>
    <dbReference type="NCBI Taxonomy" id="1690608"/>
    <lineage>
        <taxon>Eukaryota</taxon>
        <taxon>Fungi</taxon>
        <taxon>Dikarya</taxon>
        <taxon>Ascomycota</taxon>
        <taxon>Pezizomycotina</taxon>
        <taxon>Dothideomycetes</taxon>
        <taxon>Dothideomycetidae</taxon>
        <taxon>Mycosphaerellales</taxon>
        <taxon>Extremaceae</taxon>
        <taxon>Saxophila</taxon>
    </lineage>
</organism>
<evidence type="ECO:0000313" key="2">
    <source>
        <dbReference type="EMBL" id="KAK5174326.1"/>
    </source>
</evidence>
<gene>
    <name evidence="2" type="ORF">LTR77_001406</name>
</gene>
<evidence type="ECO:0000313" key="3">
    <source>
        <dbReference type="Proteomes" id="UP001337655"/>
    </source>
</evidence>
<name>A0AAV9PNG3_9PEZI</name>